<reference evidence="1 2" key="1">
    <citation type="submission" date="2009-07" db="EMBL/GenBank/DDBJ databases">
        <authorList>
            <person name="Madupu R."/>
            <person name="Sebastian Y."/>
            <person name="Durkin A.S."/>
            <person name="Torralba M."/>
            <person name="Methe B."/>
            <person name="Sutton G.G."/>
            <person name="Strausberg R.L."/>
            <person name="Nelson K.E."/>
        </authorList>
    </citation>
    <scope>NUCLEOTIDE SEQUENCE [LARGE SCALE GENOMIC DNA]</scope>
    <source>
        <strain evidence="1 2">RM3277</strain>
    </source>
</reference>
<dbReference type="RefSeq" id="WP_004321815.1">
    <property type="nucleotide sequence ID" value="NZ_ACVQ01000033.1"/>
</dbReference>
<keyword evidence="2" id="KW-1185">Reference proteome</keyword>
<gene>
    <name evidence="1" type="ORF">CAMSH0001_0182</name>
</gene>
<name>C6RJ80_9BACT</name>
<evidence type="ECO:0000313" key="1">
    <source>
        <dbReference type="EMBL" id="EET78661.1"/>
    </source>
</evidence>
<comment type="caution">
    <text evidence="1">The sequence shown here is derived from an EMBL/GenBank/DDBJ whole genome shotgun (WGS) entry which is preliminary data.</text>
</comment>
<dbReference type="OrthoDB" id="9952110at2"/>
<evidence type="ECO:0000313" key="2">
    <source>
        <dbReference type="Proteomes" id="UP000003107"/>
    </source>
</evidence>
<dbReference type="GeneID" id="60989457"/>
<sequence length="1206" mass="128953">MLASASSTEVIGYSAKIEHGGKKYFVSIRSADNDGVNLSADQKINLSVQNGAVKTAEGKTLKADVYTVKNFPTGDSLEAEKGTAILGAFTKDGHEFSAKDQENGVPYSHSLQPRSGVKFNDNGFFERPFGLVEGTTDGVSAQKVDKGAGGMVYKLVKDGQTTYYVTNKEAVPHFNSHTGTVVIEGAKPGDKVKFAGGADSLTQAQNEDGLQAGAKQFIKDGDDTILYANGKNAGFSNSDDLKIVFKGVSIDPTAKDGAFTLKQNILADGAIKATDAQGFTKLFDDAPALKLDGTENVYKKEGKFYQDAQATKPLDADALNIKAVKFANGDVYTFRSAKKSQSKDAVKAYDEQSLSSNSQKGDALKSGDTTYEFFDKGNVAKISSDDFTFENSAQYLGSLNLDGAKNITKESFLSGKLGDKILPNAYSNITTGGVKFELKQNGDIKSLVASFEKAKEILSDTLKDRIADGAVELSKDGTLTNAQLQTLAQNAAKFANGAVKSAVLSVAELTSLNKEAADKIANSAVTLTDKDAFSKESLKALGAFSDKLKDGAIAKTQKLSAADFYEIFGKGFLSSDKLSSYKIANGALEIEDSANNLQNAVENRLNYFGEKIKSIKTSDGAELKISAMNFNKIGANKFDANDNIKLTGVSSNDKDAVLSDKVDSFEINKTLEVSVDEYAKFAAKLAGKGKFDIADDFKKIMKFLKTADVSKIEALNLKDKNIELSASDVEELAKLNDLNLHTKYGTQITLKQSAQELNADGSKLLKAFAGLSFGAGNAKKQIDVQGDDVLELDKDTFETFKFAADDNLKITNVTGSVYASDAKETFTFKQDASRVVINALSNGDKLDFSRLASNVTSVGDLNVAADAQTQLQDGKIYYVSGTAAGFASGFDKIFGEGKAFLTKAAGNEKSIILAKTYSGFEIYKVENNGDNVITKDEVKYIGSVSANRDFNLSADNIVLAAASKSLSAAQFATEAAKGAGGLNLLDTAENIKQNLANLISNKDKIASISSSDDKPINLTASQLGELKGKFAPSQTLKISEALKDGKTASADGGKYIFTLDKDEKNWQLEKFGADDKLDFSKVFEGKQLSAGEFDLNANGQKATLQDGKIYKAELSFTPSNQGGGANSELNALKKVFEESFEKGAKALLIAKNLKQEGNSYSYNYVYKIEDDGNGKLDQGDIKLLGIVNTNSGFQNNYDITAANAEL</sequence>
<dbReference type="AlphaFoldDB" id="C6RJ80"/>
<accession>C6RJ80</accession>
<proteinExistence type="predicted"/>
<organism evidence="1 2">
    <name type="scientific">Campylobacter showae RM3277</name>
    <dbReference type="NCBI Taxonomy" id="553219"/>
    <lineage>
        <taxon>Bacteria</taxon>
        <taxon>Pseudomonadati</taxon>
        <taxon>Campylobacterota</taxon>
        <taxon>Epsilonproteobacteria</taxon>
        <taxon>Campylobacterales</taxon>
        <taxon>Campylobacteraceae</taxon>
        <taxon>Campylobacter</taxon>
    </lineage>
</organism>
<dbReference type="STRING" id="553219.CAMSH0001_0182"/>
<protein>
    <submittedName>
        <fullName evidence="1">Uncharacterized protein</fullName>
    </submittedName>
</protein>
<dbReference type="EMBL" id="ACVQ01000033">
    <property type="protein sequence ID" value="EET78661.1"/>
    <property type="molecule type" value="Genomic_DNA"/>
</dbReference>
<dbReference type="Proteomes" id="UP000003107">
    <property type="component" value="Unassembled WGS sequence"/>
</dbReference>